<evidence type="ECO:0000313" key="3">
    <source>
        <dbReference type="Proteomes" id="UP001311232"/>
    </source>
</evidence>
<proteinExistence type="predicted"/>
<protein>
    <submittedName>
        <fullName evidence="2">Uncharacterized protein</fullName>
    </submittedName>
</protein>
<dbReference type="Proteomes" id="UP001311232">
    <property type="component" value="Unassembled WGS sequence"/>
</dbReference>
<evidence type="ECO:0000313" key="2">
    <source>
        <dbReference type="EMBL" id="KAK5623862.1"/>
    </source>
</evidence>
<dbReference type="AlphaFoldDB" id="A0AAV9SRF2"/>
<dbReference type="EMBL" id="JAHHUM010000011">
    <property type="protein sequence ID" value="KAK5623862.1"/>
    <property type="molecule type" value="Genomic_DNA"/>
</dbReference>
<comment type="caution">
    <text evidence="2">The sequence shown here is derived from an EMBL/GenBank/DDBJ whole genome shotgun (WGS) entry which is preliminary data.</text>
</comment>
<feature type="region of interest" description="Disordered" evidence="1">
    <location>
        <begin position="1"/>
        <end position="33"/>
    </location>
</feature>
<accession>A0AAV9SRF2</accession>
<organism evidence="2 3">
    <name type="scientific">Crenichthys baileyi</name>
    <name type="common">White River springfish</name>
    <dbReference type="NCBI Taxonomy" id="28760"/>
    <lineage>
        <taxon>Eukaryota</taxon>
        <taxon>Metazoa</taxon>
        <taxon>Chordata</taxon>
        <taxon>Craniata</taxon>
        <taxon>Vertebrata</taxon>
        <taxon>Euteleostomi</taxon>
        <taxon>Actinopterygii</taxon>
        <taxon>Neopterygii</taxon>
        <taxon>Teleostei</taxon>
        <taxon>Neoteleostei</taxon>
        <taxon>Acanthomorphata</taxon>
        <taxon>Ovalentaria</taxon>
        <taxon>Atherinomorphae</taxon>
        <taxon>Cyprinodontiformes</taxon>
        <taxon>Goodeidae</taxon>
        <taxon>Crenichthys</taxon>
    </lineage>
</organism>
<keyword evidence="3" id="KW-1185">Reference proteome</keyword>
<sequence>MSFINNWRRSVRKDDSNKSAKQAQDIPDSQDSLSRLSVLSGPELDPIITDFKLQLPGNSDAQGSMNPSSNG</sequence>
<reference evidence="2 3" key="1">
    <citation type="submission" date="2021-06" db="EMBL/GenBank/DDBJ databases">
        <authorList>
            <person name="Palmer J.M."/>
        </authorList>
    </citation>
    <scope>NUCLEOTIDE SEQUENCE [LARGE SCALE GENOMIC DNA]</scope>
    <source>
        <strain evidence="2 3">MEX-2019</strain>
        <tissue evidence="2">Muscle</tissue>
    </source>
</reference>
<gene>
    <name evidence="2" type="ORF">CRENBAI_001475</name>
</gene>
<name>A0AAV9SRF2_9TELE</name>
<feature type="compositionally biased region" description="Polar residues" evidence="1">
    <location>
        <begin position="19"/>
        <end position="33"/>
    </location>
</feature>
<evidence type="ECO:0000256" key="1">
    <source>
        <dbReference type="SAM" id="MobiDB-lite"/>
    </source>
</evidence>